<dbReference type="SUPFAM" id="SSF55811">
    <property type="entry name" value="Nudix"/>
    <property type="match status" value="1"/>
</dbReference>
<name>A0ABV7KSH1_PLAOK</name>
<evidence type="ECO:0000256" key="2">
    <source>
        <dbReference type="ARBA" id="ARBA00022801"/>
    </source>
</evidence>
<dbReference type="InterPro" id="IPR000086">
    <property type="entry name" value="NUDIX_hydrolase_dom"/>
</dbReference>
<comment type="caution">
    <text evidence="4">The sequence shown here is derived from an EMBL/GenBank/DDBJ whole genome shotgun (WGS) entry which is preliminary data.</text>
</comment>
<reference evidence="5" key="1">
    <citation type="journal article" date="2019" name="Int. J. Syst. Evol. Microbiol.">
        <title>The Global Catalogue of Microorganisms (GCM) 10K type strain sequencing project: providing services to taxonomists for standard genome sequencing and annotation.</title>
        <authorList>
            <consortium name="The Broad Institute Genomics Platform"/>
            <consortium name="The Broad Institute Genome Sequencing Center for Infectious Disease"/>
            <person name="Wu L."/>
            <person name="Ma J."/>
        </authorList>
    </citation>
    <scope>NUCLEOTIDE SEQUENCE [LARGE SCALE GENOMIC DNA]</scope>
    <source>
        <strain evidence="5">CCM 320</strain>
    </source>
</reference>
<keyword evidence="5" id="KW-1185">Reference proteome</keyword>
<dbReference type="Proteomes" id="UP001595625">
    <property type="component" value="Unassembled WGS sequence"/>
</dbReference>
<dbReference type="PANTHER" id="PTHR43046:SF14">
    <property type="entry name" value="MUTT_NUDIX FAMILY PROTEIN"/>
    <property type="match status" value="1"/>
</dbReference>
<keyword evidence="2" id="KW-0378">Hydrolase</keyword>
<organism evidence="4 5">
    <name type="scientific">Planomicrobium okeanokoites</name>
    <name type="common">Planococcus okeanokoites</name>
    <name type="synonym">Flavobacterium okeanokoites</name>
    <dbReference type="NCBI Taxonomy" id="244"/>
    <lineage>
        <taxon>Bacteria</taxon>
        <taxon>Bacillati</taxon>
        <taxon>Bacillota</taxon>
        <taxon>Bacilli</taxon>
        <taxon>Bacillales</taxon>
        <taxon>Caryophanaceae</taxon>
        <taxon>Planomicrobium</taxon>
    </lineage>
</organism>
<gene>
    <name evidence="4" type="ORF">ACFOEJ_15140</name>
</gene>
<protein>
    <submittedName>
        <fullName evidence="4">NUDIX domain-containing protein</fullName>
    </submittedName>
</protein>
<evidence type="ECO:0000259" key="3">
    <source>
        <dbReference type="PROSITE" id="PS51462"/>
    </source>
</evidence>
<dbReference type="InterPro" id="IPR020084">
    <property type="entry name" value="NUDIX_hydrolase_CS"/>
</dbReference>
<proteinExistence type="predicted"/>
<evidence type="ECO:0000256" key="1">
    <source>
        <dbReference type="ARBA" id="ARBA00001946"/>
    </source>
</evidence>
<dbReference type="PROSITE" id="PS51462">
    <property type="entry name" value="NUDIX"/>
    <property type="match status" value="1"/>
</dbReference>
<dbReference type="PANTHER" id="PTHR43046">
    <property type="entry name" value="GDP-MANNOSE MANNOSYL HYDROLASE"/>
    <property type="match status" value="1"/>
</dbReference>
<dbReference type="InterPro" id="IPR015797">
    <property type="entry name" value="NUDIX_hydrolase-like_dom_sf"/>
</dbReference>
<dbReference type="Pfam" id="PF00293">
    <property type="entry name" value="NUDIX"/>
    <property type="match status" value="1"/>
</dbReference>
<accession>A0ABV7KSH1</accession>
<comment type="cofactor">
    <cofactor evidence="1">
        <name>Mg(2+)</name>
        <dbReference type="ChEBI" id="CHEBI:18420"/>
    </cofactor>
</comment>
<dbReference type="Gene3D" id="3.90.79.10">
    <property type="entry name" value="Nucleoside Triphosphate Pyrophosphohydrolase"/>
    <property type="match status" value="1"/>
</dbReference>
<dbReference type="RefSeq" id="WP_117313078.1">
    <property type="nucleotide sequence ID" value="NZ_JBHRUJ010000017.1"/>
</dbReference>
<evidence type="ECO:0000313" key="4">
    <source>
        <dbReference type="EMBL" id="MFC3212423.1"/>
    </source>
</evidence>
<dbReference type="PROSITE" id="PS00893">
    <property type="entry name" value="NUDIX_BOX"/>
    <property type="match status" value="1"/>
</dbReference>
<feature type="domain" description="Nudix hydrolase" evidence="3">
    <location>
        <begin position="24"/>
        <end position="148"/>
    </location>
</feature>
<evidence type="ECO:0000313" key="5">
    <source>
        <dbReference type="Proteomes" id="UP001595625"/>
    </source>
</evidence>
<dbReference type="EMBL" id="JBHRUJ010000017">
    <property type="protein sequence ID" value="MFC3212423.1"/>
    <property type="molecule type" value="Genomic_DNA"/>
</dbReference>
<sequence length="148" mass="17160">MNTTKNNGFRFLDFIAIKEEEIKGYAPIAGSFAVISCEEKVLMVYNVWRKQWELPAGRREGDETEKECAIRELYEETGQYITELKFKGLLKLENSSDGSVKYNPVFAGSREKLQPFLKNDETSEMKLWDRSEVLGVIDEMDLKILDYI</sequence>